<dbReference type="Proteomes" id="UP000886722">
    <property type="component" value="Unassembled WGS sequence"/>
</dbReference>
<evidence type="ECO:0000256" key="3">
    <source>
        <dbReference type="ARBA" id="ARBA00022448"/>
    </source>
</evidence>
<dbReference type="EMBL" id="DVKT01000052">
    <property type="protein sequence ID" value="HIT39772.1"/>
    <property type="molecule type" value="Genomic_DNA"/>
</dbReference>
<feature type="transmembrane region" description="Helical" evidence="12">
    <location>
        <begin position="79"/>
        <end position="100"/>
    </location>
</feature>
<keyword evidence="10" id="KW-0739">Sodium transport</keyword>
<evidence type="ECO:0000256" key="9">
    <source>
        <dbReference type="ARBA" id="ARBA00023136"/>
    </source>
</evidence>
<dbReference type="GO" id="GO:0005886">
    <property type="term" value="C:plasma membrane"/>
    <property type="evidence" value="ECO:0007669"/>
    <property type="project" value="UniProtKB-SubCell"/>
</dbReference>
<dbReference type="AlphaFoldDB" id="A0A9D1GFV1"/>
<evidence type="ECO:0000256" key="12">
    <source>
        <dbReference type="SAM" id="Phobius"/>
    </source>
</evidence>
<evidence type="ECO:0000256" key="11">
    <source>
        <dbReference type="RuleBase" id="RU362091"/>
    </source>
</evidence>
<dbReference type="PROSITE" id="PS50283">
    <property type="entry name" value="NA_SOLUT_SYMP_3"/>
    <property type="match status" value="1"/>
</dbReference>
<evidence type="ECO:0000256" key="8">
    <source>
        <dbReference type="ARBA" id="ARBA00023065"/>
    </source>
</evidence>
<comment type="caution">
    <text evidence="13">The sequence shown here is derived from an EMBL/GenBank/DDBJ whole genome shotgun (WGS) entry which is preliminary data.</text>
</comment>
<reference evidence="13" key="2">
    <citation type="journal article" date="2021" name="PeerJ">
        <title>Extensive microbial diversity within the chicken gut microbiome revealed by metagenomics and culture.</title>
        <authorList>
            <person name="Gilroy R."/>
            <person name="Ravi A."/>
            <person name="Getino M."/>
            <person name="Pursley I."/>
            <person name="Horton D.L."/>
            <person name="Alikhan N.F."/>
            <person name="Baker D."/>
            <person name="Gharbi K."/>
            <person name="Hall N."/>
            <person name="Watson M."/>
            <person name="Adriaenssens E.M."/>
            <person name="Foster-Nyarko E."/>
            <person name="Jarju S."/>
            <person name="Secka A."/>
            <person name="Antonio M."/>
            <person name="Oren A."/>
            <person name="Chaudhuri R.R."/>
            <person name="La Ragione R."/>
            <person name="Hildebrand F."/>
            <person name="Pallen M.J."/>
        </authorList>
    </citation>
    <scope>NUCLEOTIDE SEQUENCE</scope>
    <source>
        <strain evidence="13">21143</strain>
    </source>
</reference>
<comment type="subcellular location">
    <subcellularLocation>
        <location evidence="1">Cell membrane</location>
        <topology evidence="1">Multi-pass membrane protein</topology>
    </subcellularLocation>
</comment>
<accession>A0A9D1GFV1</accession>
<name>A0A9D1GFV1_9BACT</name>
<feature type="transmembrane region" description="Helical" evidence="12">
    <location>
        <begin position="375"/>
        <end position="393"/>
    </location>
</feature>
<keyword evidence="5 12" id="KW-0812">Transmembrane</keyword>
<evidence type="ECO:0000313" key="14">
    <source>
        <dbReference type="Proteomes" id="UP000886722"/>
    </source>
</evidence>
<organism evidence="13 14">
    <name type="scientific">Candidatus Caccoplasma intestinavium</name>
    <dbReference type="NCBI Taxonomy" id="2840716"/>
    <lineage>
        <taxon>Bacteria</taxon>
        <taxon>Pseudomonadati</taxon>
        <taxon>Bacteroidota</taxon>
        <taxon>Bacteroidia</taxon>
        <taxon>Bacteroidales</taxon>
        <taxon>Bacteroidaceae</taxon>
        <taxon>Bacteroidaceae incertae sedis</taxon>
        <taxon>Candidatus Caccoplasma</taxon>
    </lineage>
</organism>
<dbReference type="GO" id="GO:0015293">
    <property type="term" value="F:symporter activity"/>
    <property type="evidence" value="ECO:0007669"/>
    <property type="project" value="TreeGrafter"/>
</dbReference>
<keyword evidence="9 12" id="KW-0472">Membrane</keyword>
<feature type="transmembrane region" description="Helical" evidence="12">
    <location>
        <begin position="405"/>
        <end position="422"/>
    </location>
</feature>
<feature type="transmembrane region" description="Helical" evidence="12">
    <location>
        <begin position="184"/>
        <end position="203"/>
    </location>
</feature>
<dbReference type="PANTHER" id="PTHR42985">
    <property type="entry name" value="SODIUM-COUPLED MONOCARBOXYLATE TRANSPORTER"/>
    <property type="match status" value="1"/>
</dbReference>
<keyword evidence="3" id="KW-0813">Transport</keyword>
<feature type="transmembrane region" description="Helical" evidence="12">
    <location>
        <begin position="274"/>
        <end position="301"/>
    </location>
</feature>
<gene>
    <name evidence="13" type="ORF">IAD06_07015</name>
</gene>
<evidence type="ECO:0000256" key="1">
    <source>
        <dbReference type="ARBA" id="ARBA00004651"/>
    </source>
</evidence>
<comment type="similarity">
    <text evidence="2 11">Belongs to the sodium:solute symporter (SSF) (TC 2.A.21) family.</text>
</comment>
<feature type="transmembrane region" description="Helical" evidence="12">
    <location>
        <begin position="154"/>
        <end position="172"/>
    </location>
</feature>
<feature type="transmembrane region" description="Helical" evidence="12">
    <location>
        <begin position="6"/>
        <end position="24"/>
    </location>
</feature>
<protein>
    <submittedName>
        <fullName evidence="13">Sodium:solute symporter</fullName>
    </submittedName>
</protein>
<dbReference type="Gene3D" id="1.20.1730.10">
    <property type="entry name" value="Sodium/glucose cotransporter"/>
    <property type="match status" value="1"/>
</dbReference>
<dbReference type="InterPro" id="IPR038377">
    <property type="entry name" value="Na/Glc_symporter_sf"/>
</dbReference>
<keyword evidence="6 12" id="KW-1133">Transmembrane helix</keyword>
<feature type="transmembrane region" description="Helical" evidence="12">
    <location>
        <begin position="44"/>
        <end position="67"/>
    </location>
</feature>
<evidence type="ECO:0000256" key="6">
    <source>
        <dbReference type="ARBA" id="ARBA00022989"/>
    </source>
</evidence>
<sequence>MNNGIILLVILAVYFTVLLLIGRFSGGKSDDNENFFLAGKSSPWWLVAIGMVGTSISGVTFISVPGMPLTIDMTYMQTVLGFVVGYIVIAKILLPLYYRLELTSIYTYLERRFGICSYKTGALFFFISKIIGAAARLYLVVLILQRIVLVDWNIPFWLTALTVVLLIWLYSHRSGMRTIVRTDALQTLFMIGALLLILTQLMLRMHLDVEGVVDTVRSSGIDRIFVFDDWQTKQNFFKQFFSGIFITIVMSGLDQDIMQKNLSIRTLREAKKNMYIYGSAFVPVNLLFLVLGILLVAFAGQEGIALPEKTDELLPMMATDYLGFGVLLLFSIGIVAAAFSSADSALTALTTSFCVDILGVDRRSTIEAVVIRKRAHIVISVLFFLIMCVIEMLNDTSVIDAIYTIAGYTYGPLLGLFAYGLFMKGSPRDRYIPGIAFVSPLLCYALQRWLAAAYGYYMGYELLMLNGLITFVGLMLSAVGRPVVKGFVKK</sequence>
<dbReference type="CDD" id="cd10326">
    <property type="entry name" value="SLC5sbd_NIS-like"/>
    <property type="match status" value="1"/>
</dbReference>
<evidence type="ECO:0000313" key="13">
    <source>
        <dbReference type="EMBL" id="HIT39772.1"/>
    </source>
</evidence>
<feature type="transmembrane region" description="Helical" evidence="12">
    <location>
        <begin position="434"/>
        <end position="457"/>
    </location>
</feature>
<feature type="transmembrane region" description="Helical" evidence="12">
    <location>
        <begin position="121"/>
        <end position="148"/>
    </location>
</feature>
<keyword evidence="8" id="KW-0406">Ion transport</keyword>
<evidence type="ECO:0000256" key="7">
    <source>
        <dbReference type="ARBA" id="ARBA00023053"/>
    </source>
</evidence>
<feature type="transmembrane region" description="Helical" evidence="12">
    <location>
        <begin position="463"/>
        <end position="484"/>
    </location>
</feature>
<feature type="transmembrane region" description="Helical" evidence="12">
    <location>
        <begin position="321"/>
        <end position="339"/>
    </location>
</feature>
<evidence type="ECO:0000256" key="10">
    <source>
        <dbReference type="ARBA" id="ARBA00023201"/>
    </source>
</evidence>
<dbReference type="InterPro" id="IPR001734">
    <property type="entry name" value="Na/solute_symporter"/>
</dbReference>
<evidence type="ECO:0000256" key="4">
    <source>
        <dbReference type="ARBA" id="ARBA00022475"/>
    </source>
</evidence>
<dbReference type="InterPro" id="IPR051163">
    <property type="entry name" value="Sodium:Solute_Symporter_SSF"/>
</dbReference>
<keyword evidence="4" id="KW-1003">Cell membrane</keyword>
<dbReference type="GO" id="GO:0006814">
    <property type="term" value="P:sodium ion transport"/>
    <property type="evidence" value="ECO:0007669"/>
    <property type="project" value="UniProtKB-KW"/>
</dbReference>
<keyword evidence="7" id="KW-0915">Sodium</keyword>
<evidence type="ECO:0000256" key="5">
    <source>
        <dbReference type="ARBA" id="ARBA00022692"/>
    </source>
</evidence>
<proteinExistence type="inferred from homology"/>
<dbReference type="PANTHER" id="PTHR42985:SF47">
    <property type="entry name" value="INTEGRAL MEMBRANE TRANSPORT PROTEIN"/>
    <property type="match status" value="1"/>
</dbReference>
<feature type="transmembrane region" description="Helical" evidence="12">
    <location>
        <begin position="236"/>
        <end position="253"/>
    </location>
</feature>
<evidence type="ECO:0000256" key="2">
    <source>
        <dbReference type="ARBA" id="ARBA00006434"/>
    </source>
</evidence>
<dbReference type="Pfam" id="PF00474">
    <property type="entry name" value="SSF"/>
    <property type="match status" value="1"/>
</dbReference>
<reference evidence="13" key="1">
    <citation type="submission" date="2020-10" db="EMBL/GenBank/DDBJ databases">
        <authorList>
            <person name="Gilroy R."/>
        </authorList>
    </citation>
    <scope>NUCLEOTIDE SEQUENCE</scope>
    <source>
        <strain evidence="13">21143</strain>
    </source>
</reference>